<reference evidence="10" key="1">
    <citation type="submission" date="2022-11" db="UniProtKB">
        <authorList>
            <consortium name="WormBaseParasite"/>
        </authorList>
    </citation>
    <scope>IDENTIFICATION</scope>
</reference>
<dbReference type="Pfam" id="PF01791">
    <property type="entry name" value="DeoC"/>
    <property type="match status" value="1"/>
</dbReference>
<evidence type="ECO:0000256" key="5">
    <source>
        <dbReference type="ARBA" id="ARBA00023270"/>
    </source>
</evidence>
<dbReference type="InterPro" id="IPR002915">
    <property type="entry name" value="DeoC/FbaB/LacD_aldolase"/>
</dbReference>
<accession>A0A914I6G2</accession>
<comment type="pathway">
    <text evidence="1">Carbohydrate degradation; 2-deoxy-D-ribose 1-phosphate degradation; D-glyceraldehyde 3-phosphate and acetaldehyde from 2-deoxy-alpha-D-ribose 1-phosphate: step 2/2.</text>
</comment>
<dbReference type="Gene3D" id="3.20.20.70">
    <property type="entry name" value="Aldolase class I"/>
    <property type="match status" value="1"/>
</dbReference>
<dbReference type="CDD" id="cd00959">
    <property type="entry name" value="DeoC"/>
    <property type="match status" value="1"/>
</dbReference>
<evidence type="ECO:0000256" key="8">
    <source>
        <dbReference type="ARBA" id="ARBA00048791"/>
    </source>
</evidence>
<protein>
    <recommendedName>
        <fullName evidence="3">deoxyribose-phosphate aldolase</fullName>
        <ecNumber evidence="3">4.1.2.4</ecNumber>
    </recommendedName>
    <alternativeName>
        <fullName evidence="7">2-deoxy-D-ribose 5-phosphate aldolase</fullName>
    </alternativeName>
    <alternativeName>
        <fullName evidence="6">Phosphodeoxyriboaldolase</fullName>
    </alternativeName>
</protein>
<evidence type="ECO:0000256" key="4">
    <source>
        <dbReference type="ARBA" id="ARBA00023239"/>
    </source>
</evidence>
<dbReference type="SMART" id="SM01133">
    <property type="entry name" value="DeoC"/>
    <property type="match status" value="1"/>
</dbReference>
<dbReference type="SUPFAM" id="SSF51569">
    <property type="entry name" value="Aldolase"/>
    <property type="match status" value="1"/>
</dbReference>
<dbReference type="AlphaFoldDB" id="A0A914I6G2"/>
<dbReference type="GO" id="GO:0016052">
    <property type="term" value="P:carbohydrate catabolic process"/>
    <property type="evidence" value="ECO:0007669"/>
    <property type="project" value="TreeGrafter"/>
</dbReference>
<name>A0A914I6G2_GLORO</name>
<dbReference type="NCBIfam" id="TIGR00126">
    <property type="entry name" value="deoC"/>
    <property type="match status" value="1"/>
</dbReference>
<dbReference type="GO" id="GO:0005737">
    <property type="term" value="C:cytoplasm"/>
    <property type="evidence" value="ECO:0007669"/>
    <property type="project" value="InterPro"/>
</dbReference>
<evidence type="ECO:0000256" key="6">
    <source>
        <dbReference type="ARBA" id="ARBA00031814"/>
    </source>
</evidence>
<evidence type="ECO:0000313" key="9">
    <source>
        <dbReference type="Proteomes" id="UP000887572"/>
    </source>
</evidence>
<dbReference type="WBParaSite" id="Gr19_v10_g7341.t1">
    <property type="protein sequence ID" value="Gr19_v10_g7341.t1"/>
    <property type="gene ID" value="Gr19_v10_g7341"/>
</dbReference>
<dbReference type="PANTHER" id="PTHR10889:SF3">
    <property type="entry name" value="DEOXYRIBOSE-PHOSPHATE ALDOLASE"/>
    <property type="match status" value="1"/>
</dbReference>
<comment type="similarity">
    <text evidence="2">Belongs to the DeoC/FbaB aldolase family. DeoC type 2 subfamily.</text>
</comment>
<keyword evidence="4" id="KW-0456">Lyase</keyword>
<keyword evidence="5" id="KW-0704">Schiff base</keyword>
<evidence type="ECO:0000256" key="3">
    <source>
        <dbReference type="ARBA" id="ARBA00012515"/>
    </source>
</evidence>
<proteinExistence type="inferred from homology"/>
<dbReference type="EC" id="4.1.2.4" evidence="3"/>
<evidence type="ECO:0000256" key="2">
    <source>
        <dbReference type="ARBA" id="ARBA00009473"/>
    </source>
</evidence>
<evidence type="ECO:0000256" key="1">
    <source>
        <dbReference type="ARBA" id="ARBA00004816"/>
    </source>
</evidence>
<dbReference type="InterPro" id="IPR013785">
    <property type="entry name" value="Aldolase_TIM"/>
</dbReference>
<organism evidence="9 10">
    <name type="scientific">Globodera rostochiensis</name>
    <name type="common">Golden nematode worm</name>
    <name type="synonym">Heterodera rostochiensis</name>
    <dbReference type="NCBI Taxonomy" id="31243"/>
    <lineage>
        <taxon>Eukaryota</taxon>
        <taxon>Metazoa</taxon>
        <taxon>Ecdysozoa</taxon>
        <taxon>Nematoda</taxon>
        <taxon>Chromadorea</taxon>
        <taxon>Rhabditida</taxon>
        <taxon>Tylenchina</taxon>
        <taxon>Tylenchomorpha</taxon>
        <taxon>Tylenchoidea</taxon>
        <taxon>Heteroderidae</taxon>
        <taxon>Heteroderinae</taxon>
        <taxon>Globodera</taxon>
    </lineage>
</organism>
<keyword evidence="9" id="KW-1185">Reference proteome</keyword>
<dbReference type="GO" id="GO:0009264">
    <property type="term" value="P:deoxyribonucleotide catabolic process"/>
    <property type="evidence" value="ECO:0007669"/>
    <property type="project" value="InterPro"/>
</dbReference>
<sequence>MASETERRHSLSIGPGMDGLLDEIDKFSEFVADVPGKISRQQLFSQIYVDAQNFVREKSNLEQLVSFIDLTTLSGDDTPERVERLVDRALCPVNESSVRCASVCIYPARVCDAVQRVKQFNADLPVASVAGGFPSGQYLLETRLAEIRLAVAHGATEIDAVIDRSIVLRETGADWAQTHAEIARMREACGADARLKIILSTGELRNERNIYGVSMAAMMAGADFIKTSTGKESVNATLDAAFVMCTAIRRFDQLKVQPRRVGFKAAGGVRSAEQAAHYALLTRAVLGERWAEPALFRIGASVPLLDDICSRLQSSIN</sequence>
<dbReference type="Proteomes" id="UP000887572">
    <property type="component" value="Unplaced"/>
</dbReference>
<evidence type="ECO:0000256" key="7">
    <source>
        <dbReference type="ARBA" id="ARBA00032755"/>
    </source>
</evidence>
<dbReference type="GO" id="GO:0004139">
    <property type="term" value="F:deoxyribose-phosphate aldolase activity"/>
    <property type="evidence" value="ECO:0007669"/>
    <property type="project" value="UniProtKB-EC"/>
</dbReference>
<dbReference type="InterPro" id="IPR011343">
    <property type="entry name" value="DeoC"/>
</dbReference>
<dbReference type="PANTHER" id="PTHR10889">
    <property type="entry name" value="DEOXYRIBOSE-PHOSPHATE ALDOLASE"/>
    <property type="match status" value="1"/>
</dbReference>
<comment type="catalytic activity">
    <reaction evidence="8">
        <text>2-deoxy-D-ribose 5-phosphate = D-glyceraldehyde 3-phosphate + acetaldehyde</text>
        <dbReference type="Rhea" id="RHEA:12821"/>
        <dbReference type="ChEBI" id="CHEBI:15343"/>
        <dbReference type="ChEBI" id="CHEBI:59776"/>
        <dbReference type="ChEBI" id="CHEBI:62877"/>
        <dbReference type="EC" id="4.1.2.4"/>
    </reaction>
</comment>
<evidence type="ECO:0000313" key="10">
    <source>
        <dbReference type="WBParaSite" id="Gr19_v10_g7341.t1"/>
    </source>
</evidence>